<sequence>MEQLPTDGDAKYLLEEIQKAKESLNTKGKTKVRKMKVKDDVSMVAEPRTEYKKNK</sequence>
<name>A0AAE3M820_9BACT</name>
<reference evidence="1" key="1">
    <citation type="submission" date="2022-10" db="EMBL/GenBank/DDBJ databases">
        <authorList>
            <person name="Yu W.X."/>
        </authorList>
    </citation>
    <scope>NUCLEOTIDE SEQUENCE</scope>
    <source>
        <strain evidence="1">AAT</strain>
    </source>
</reference>
<proteinExistence type="predicted"/>
<dbReference type="Proteomes" id="UP001209229">
    <property type="component" value="Unassembled WGS sequence"/>
</dbReference>
<gene>
    <name evidence="1" type="ORF">OM075_20615</name>
</gene>
<protein>
    <submittedName>
        <fullName evidence="1">Uncharacterized protein</fullName>
    </submittedName>
</protein>
<dbReference type="AlphaFoldDB" id="A0AAE3M820"/>
<organism evidence="1 2">
    <name type="scientific">Plebeiibacterium sediminum</name>
    <dbReference type="NCBI Taxonomy" id="2992112"/>
    <lineage>
        <taxon>Bacteria</taxon>
        <taxon>Pseudomonadati</taxon>
        <taxon>Bacteroidota</taxon>
        <taxon>Bacteroidia</taxon>
        <taxon>Marinilabiliales</taxon>
        <taxon>Marinilabiliaceae</taxon>
        <taxon>Plebeiibacterium</taxon>
    </lineage>
</organism>
<evidence type="ECO:0000313" key="1">
    <source>
        <dbReference type="EMBL" id="MCW3788884.1"/>
    </source>
</evidence>
<keyword evidence="2" id="KW-1185">Reference proteome</keyword>
<comment type="caution">
    <text evidence="1">The sequence shown here is derived from an EMBL/GenBank/DDBJ whole genome shotgun (WGS) entry which is preliminary data.</text>
</comment>
<dbReference type="EMBL" id="JAPDPJ010000069">
    <property type="protein sequence ID" value="MCW3788884.1"/>
    <property type="molecule type" value="Genomic_DNA"/>
</dbReference>
<evidence type="ECO:0000313" key="2">
    <source>
        <dbReference type="Proteomes" id="UP001209229"/>
    </source>
</evidence>
<accession>A0AAE3M820</accession>
<dbReference type="RefSeq" id="WP_301192440.1">
    <property type="nucleotide sequence ID" value="NZ_JAPDPJ010000069.1"/>
</dbReference>